<protein>
    <recommendedName>
        <fullName evidence="3">DUF1028 domain-containing protein</fullName>
    </recommendedName>
</protein>
<proteinExistence type="predicted"/>
<sequence length="225" mass="24227">MTFSLAAHDAQTGMFGIASASSSIAVGNRCPWARAGVGVVLTQHRTDTRAGPLGLDFLTHGYNAQEVVNLLVAGSEHPGQRQFAALDREGRAAFFNGPLIESINAGHIGDRCVSVGNFLANVDVPQAMVTAYEAAEGKAFVERLLTALDAGVAKGGETQPAMAAALLVVDRHSWPLVDLRVDFEPDPHETLRRLWRSYEPLVERFVTQVLRPFALKPLINSALTI</sequence>
<reference evidence="1 2" key="1">
    <citation type="journal article" date="2016" name="Microbes Environ.">
        <title>Phylogenetically diverse aerobic anoxygenic phototrophic bacteria isolated from epilithic biofilms in Tama river, Japan.</title>
        <authorList>
            <person name="Hirose S."/>
            <person name="Matsuura K."/>
            <person name="Haruta S."/>
        </authorList>
    </citation>
    <scope>NUCLEOTIDE SEQUENCE [LARGE SCALE GENOMIC DNA]</scope>
    <source>
        <strain evidence="1 2">S08</strain>
    </source>
</reference>
<organism evidence="1 2">
    <name type="scientific">Roseomonas fluvialis</name>
    <dbReference type="NCBI Taxonomy" id="1750527"/>
    <lineage>
        <taxon>Bacteria</taxon>
        <taxon>Pseudomonadati</taxon>
        <taxon>Pseudomonadota</taxon>
        <taxon>Alphaproteobacteria</taxon>
        <taxon>Acetobacterales</taxon>
        <taxon>Roseomonadaceae</taxon>
        <taxon>Roseomonas</taxon>
    </lineage>
</organism>
<dbReference type="PANTHER" id="PTHR39328:SF1">
    <property type="entry name" value="BLL2871 PROTEIN"/>
    <property type="match status" value="1"/>
</dbReference>
<dbReference type="RefSeq" id="WP_244408234.1">
    <property type="nucleotide sequence ID" value="NZ_AP025637.1"/>
</dbReference>
<accession>A0ABM8I5E8</accession>
<dbReference type="Proteomes" id="UP000831327">
    <property type="component" value="Chromosome"/>
</dbReference>
<dbReference type="InterPro" id="IPR029055">
    <property type="entry name" value="Ntn_hydrolases_N"/>
</dbReference>
<dbReference type="Gene3D" id="3.60.20.10">
    <property type="entry name" value="Glutamine Phosphoribosylpyrophosphate, subunit 1, domain 1"/>
    <property type="match status" value="1"/>
</dbReference>
<keyword evidence="2" id="KW-1185">Reference proteome</keyword>
<gene>
    <name evidence="1" type="ORF">Rmf_39560</name>
</gene>
<evidence type="ECO:0008006" key="3">
    <source>
        <dbReference type="Google" id="ProtNLM"/>
    </source>
</evidence>
<dbReference type="SUPFAM" id="SSF56235">
    <property type="entry name" value="N-terminal nucleophile aminohydrolases (Ntn hydrolases)"/>
    <property type="match status" value="1"/>
</dbReference>
<dbReference type="EMBL" id="AP025637">
    <property type="protein sequence ID" value="BDG74027.1"/>
    <property type="molecule type" value="Genomic_DNA"/>
</dbReference>
<name>A0ABM8I5E8_9PROT</name>
<dbReference type="PANTHER" id="PTHR39328">
    <property type="entry name" value="BLL2871 PROTEIN"/>
    <property type="match status" value="1"/>
</dbReference>
<evidence type="ECO:0000313" key="2">
    <source>
        <dbReference type="Proteomes" id="UP000831327"/>
    </source>
</evidence>
<evidence type="ECO:0000313" key="1">
    <source>
        <dbReference type="EMBL" id="BDG74027.1"/>
    </source>
</evidence>
<dbReference type="InterPro" id="IPR010430">
    <property type="entry name" value="DUF1028"/>
</dbReference>
<dbReference type="Pfam" id="PF06267">
    <property type="entry name" value="DUF1028"/>
    <property type="match status" value="1"/>
</dbReference>